<proteinExistence type="predicted"/>
<dbReference type="Pfam" id="PF25231">
    <property type="entry name" value="DUF7847"/>
    <property type="match status" value="1"/>
</dbReference>
<dbReference type="RefSeq" id="WP_006431524.1">
    <property type="nucleotide sequence ID" value="NZ_AOID01000032.1"/>
</dbReference>
<reference evidence="3 4" key="1">
    <citation type="journal article" date="2014" name="PLoS Genet.">
        <title>Phylogenetically driven sequencing of extremely halophilic archaea reveals strategies for static and dynamic osmo-response.</title>
        <authorList>
            <person name="Becker E.A."/>
            <person name="Seitzer P.M."/>
            <person name="Tritt A."/>
            <person name="Larsen D."/>
            <person name="Krusor M."/>
            <person name="Yao A.I."/>
            <person name="Wu D."/>
            <person name="Madern D."/>
            <person name="Eisen J.A."/>
            <person name="Darling A.E."/>
            <person name="Facciotti M.T."/>
        </authorList>
    </citation>
    <scope>NUCLEOTIDE SEQUENCE [LARGE SCALE GENOMIC DNA]</scope>
    <source>
        <strain evidence="3 4">JCM 10478</strain>
    </source>
</reference>
<comment type="caution">
    <text evidence="3">The sequence shown here is derived from an EMBL/GenBank/DDBJ whole genome shotgun (WGS) entry which is preliminary data.</text>
</comment>
<dbReference type="PATRIC" id="fig|1227496.3.peg.2462"/>
<evidence type="ECO:0000259" key="2">
    <source>
        <dbReference type="Pfam" id="PF25231"/>
    </source>
</evidence>
<feature type="transmembrane region" description="Helical" evidence="1">
    <location>
        <begin position="95"/>
        <end position="115"/>
    </location>
</feature>
<dbReference type="Proteomes" id="UP000011632">
    <property type="component" value="Unassembled WGS sequence"/>
</dbReference>
<evidence type="ECO:0000313" key="4">
    <source>
        <dbReference type="Proteomes" id="UP000011632"/>
    </source>
</evidence>
<name>L9Y2C2_9EURY</name>
<organism evidence="3 4">
    <name type="scientific">Natrinema versiforme JCM 10478</name>
    <dbReference type="NCBI Taxonomy" id="1227496"/>
    <lineage>
        <taxon>Archaea</taxon>
        <taxon>Methanobacteriati</taxon>
        <taxon>Methanobacteriota</taxon>
        <taxon>Stenosarchaea group</taxon>
        <taxon>Halobacteria</taxon>
        <taxon>Halobacteriales</taxon>
        <taxon>Natrialbaceae</taxon>
        <taxon>Natrinema</taxon>
    </lineage>
</organism>
<feature type="transmembrane region" description="Helical" evidence="1">
    <location>
        <begin position="47"/>
        <end position="69"/>
    </location>
</feature>
<keyword evidence="1" id="KW-0812">Transmembrane</keyword>
<keyword evidence="4" id="KW-1185">Reference proteome</keyword>
<protein>
    <recommendedName>
        <fullName evidence="2">DUF7847 domain-containing protein</fullName>
    </recommendedName>
</protein>
<feature type="transmembrane region" description="Helical" evidence="1">
    <location>
        <begin position="156"/>
        <end position="177"/>
    </location>
</feature>
<dbReference type="AlphaFoldDB" id="L9Y2C2"/>
<feature type="domain" description="DUF7847" evidence="2">
    <location>
        <begin position="49"/>
        <end position="216"/>
    </location>
</feature>
<evidence type="ECO:0000313" key="3">
    <source>
        <dbReference type="EMBL" id="ELY66993.1"/>
    </source>
</evidence>
<keyword evidence="1" id="KW-1133">Transmembrane helix</keyword>
<dbReference type="STRING" id="1227496.C489_12157"/>
<gene>
    <name evidence="3" type="ORF">C489_12157</name>
</gene>
<sequence>MVEVLRRIGTVGTLVTATEWLRRNPVLIVVFLLCGLLKAFSNGPGTLGLLVTVAAFLAVIYVDALAHAIGEQEALGESSDIARASTAVRQQYPSLFGATVVYVLAVEIGLIFLLLPGLYLAVRLSLAFPACVIDDQDAIESLETSWTAAKGNLVKLFGISLARAIVFVGGVGMVLVGTDISVTDLGDGLAPASLAVTVVLTAIGSPIVQLAYARVYLENRPTV</sequence>
<keyword evidence="1" id="KW-0472">Membrane</keyword>
<dbReference type="InterPro" id="IPR057169">
    <property type="entry name" value="DUF7847"/>
</dbReference>
<feature type="transmembrane region" description="Helical" evidence="1">
    <location>
        <begin position="189"/>
        <end position="212"/>
    </location>
</feature>
<dbReference type="EMBL" id="AOID01000032">
    <property type="protein sequence ID" value="ELY66993.1"/>
    <property type="molecule type" value="Genomic_DNA"/>
</dbReference>
<accession>L9Y2C2</accession>
<evidence type="ECO:0000256" key="1">
    <source>
        <dbReference type="SAM" id="Phobius"/>
    </source>
</evidence>